<evidence type="ECO:0000256" key="5">
    <source>
        <dbReference type="SAM" id="MobiDB-lite"/>
    </source>
</evidence>
<dbReference type="Pfam" id="PF02365">
    <property type="entry name" value="NAM"/>
    <property type="match status" value="1"/>
</dbReference>
<dbReference type="SUPFAM" id="SSF101941">
    <property type="entry name" value="NAC domain"/>
    <property type="match status" value="1"/>
</dbReference>
<evidence type="ECO:0000256" key="3">
    <source>
        <dbReference type="ARBA" id="ARBA00023163"/>
    </source>
</evidence>
<comment type="caution">
    <text evidence="8">The sequence shown here is derived from an EMBL/GenBank/DDBJ whole genome shotgun (WGS) entry which is preliminary data.</text>
</comment>
<dbReference type="InterPro" id="IPR003441">
    <property type="entry name" value="NAC-dom"/>
</dbReference>
<evidence type="ECO:0000313" key="8">
    <source>
        <dbReference type="EMBL" id="KAL3718361.1"/>
    </source>
</evidence>
<gene>
    <name evidence="8" type="ORF">ACJRO7_003489</name>
</gene>
<protein>
    <recommendedName>
        <fullName evidence="7">NAC domain-containing protein</fullName>
    </recommendedName>
</protein>
<dbReference type="Proteomes" id="UP001634007">
    <property type="component" value="Unassembled WGS sequence"/>
</dbReference>
<keyword evidence="6" id="KW-1133">Transmembrane helix</keyword>
<feature type="region of interest" description="Disordered" evidence="5">
    <location>
        <begin position="179"/>
        <end position="209"/>
    </location>
</feature>
<dbReference type="PANTHER" id="PTHR31744">
    <property type="entry name" value="PROTEIN CUP-SHAPED COTYLEDON 2-RELATED"/>
    <property type="match status" value="1"/>
</dbReference>
<feature type="domain" description="NAC" evidence="7">
    <location>
        <begin position="31"/>
        <end position="173"/>
    </location>
</feature>
<name>A0ABD3IWW6_EUCGL</name>
<proteinExistence type="predicted"/>
<accession>A0ABD3IWW6</accession>
<evidence type="ECO:0000256" key="2">
    <source>
        <dbReference type="ARBA" id="ARBA00023125"/>
    </source>
</evidence>
<dbReference type="AlphaFoldDB" id="A0ABD3IWW6"/>
<keyword evidence="6" id="KW-0472">Membrane</keyword>
<feature type="transmembrane region" description="Helical" evidence="6">
    <location>
        <begin position="391"/>
        <end position="410"/>
    </location>
</feature>
<evidence type="ECO:0000313" key="9">
    <source>
        <dbReference type="Proteomes" id="UP001634007"/>
    </source>
</evidence>
<feature type="compositionally biased region" description="Polar residues" evidence="5">
    <location>
        <begin position="226"/>
        <end position="255"/>
    </location>
</feature>
<keyword evidence="6" id="KW-0812">Transmembrane</keyword>
<feature type="region of interest" description="Disordered" evidence="5">
    <location>
        <begin position="221"/>
        <end position="275"/>
    </location>
</feature>
<evidence type="ECO:0000256" key="4">
    <source>
        <dbReference type="ARBA" id="ARBA00023242"/>
    </source>
</evidence>
<feature type="compositionally biased region" description="Basic and acidic residues" evidence="5">
    <location>
        <begin position="1"/>
        <end position="13"/>
    </location>
</feature>
<evidence type="ECO:0000256" key="1">
    <source>
        <dbReference type="ARBA" id="ARBA00023015"/>
    </source>
</evidence>
<sequence>MEGGEREGERRAEMAGPSSREPQITMAASSMFPGFRFSPTDEELISYYLRKKLDGCEERVEVIAEVEICRHEPWDLPAKSIIKSDNEWFFFSARGRKYPNGTQSRRATELGYWKATGKERNVKAGSRVIGTKRTLVFHLGRAPKGERTEWIMHEYCMDGKSQDSPVICRLRRNTEFRINEGTNQASPSQRELSSVDDRNNVTSKGGIEGITLSEAGEGFARRCPSSYDSHSVEQTDSASESNQNLLNEGTMTESSIHQKDDTELPDVKFQDPNDDEDDFFADILKDDIIKLDESAVSPAPPPLHMESRQLEAERRSQESIKASLLQVLNFPTEPGQRIDPRAPEQAITSALDGLELNKEYPADKDNKPSDEQSQTCFFTTIFSGKTFGRRLSAAVLAIAVLAGLLVLLLGGNPRAKTVARDFGFYVNFWK</sequence>
<dbReference type="PROSITE" id="PS51005">
    <property type="entry name" value="NAC"/>
    <property type="match status" value="1"/>
</dbReference>
<dbReference type="GO" id="GO:0003677">
    <property type="term" value="F:DNA binding"/>
    <property type="evidence" value="ECO:0007669"/>
    <property type="project" value="UniProtKB-KW"/>
</dbReference>
<feature type="region of interest" description="Disordered" evidence="5">
    <location>
        <begin position="1"/>
        <end position="24"/>
    </location>
</feature>
<evidence type="ECO:0000256" key="6">
    <source>
        <dbReference type="SAM" id="Phobius"/>
    </source>
</evidence>
<dbReference type="InterPro" id="IPR036093">
    <property type="entry name" value="NAC_dom_sf"/>
</dbReference>
<keyword evidence="9" id="KW-1185">Reference proteome</keyword>
<keyword evidence="4" id="KW-0539">Nucleus</keyword>
<dbReference type="EMBL" id="JBJKBG010000010">
    <property type="protein sequence ID" value="KAL3718361.1"/>
    <property type="molecule type" value="Genomic_DNA"/>
</dbReference>
<dbReference type="PANTHER" id="PTHR31744:SF210">
    <property type="entry name" value="NAC DOMAIN-CONTAINING PROTEIN 86-LIKE"/>
    <property type="match status" value="1"/>
</dbReference>
<reference evidence="8 9" key="1">
    <citation type="submission" date="2024-11" db="EMBL/GenBank/DDBJ databases">
        <title>Chromosome-level genome assembly of Eucalyptus globulus Labill. provides insights into its genome evolution.</title>
        <authorList>
            <person name="Li X."/>
        </authorList>
    </citation>
    <scope>NUCLEOTIDE SEQUENCE [LARGE SCALE GENOMIC DNA]</scope>
    <source>
        <strain evidence="8">CL2024</strain>
        <tissue evidence="8">Fresh tender leaves</tissue>
    </source>
</reference>
<feature type="compositionally biased region" description="Basic and acidic residues" evidence="5">
    <location>
        <begin position="256"/>
        <end position="271"/>
    </location>
</feature>
<keyword evidence="3" id="KW-0804">Transcription</keyword>
<evidence type="ECO:0000259" key="7">
    <source>
        <dbReference type="PROSITE" id="PS51005"/>
    </source>
</evidence>
<dbReference type="Gene3D" id="2.170.150.80">
    <property type="entry name" value="NAC domain"/>
    <property type="match status" value="1"/>
</dbReference>
<organism evidence="8 9">
    <name type="scientific">Eucalyptus globulus</name>
    <name type="common">Tasmanian blue gum</name>
    <dbReference type="NCBI Taxonomy" id="34317"/>
    <lineage>
        <taxon>Eukaryota</taxon>
        <taxon>Viridiplantae</taxon>
        <taxon>Streptophyta</taxon>
        <taxon>Embryophyta</taxon>
        <taxon>Tracheophyta</taxon>
        <taxon>Spermatophyta</taxon>
        <taxon>Magnoliopsida</taxon>
        <taxon>eudicotyledons</taxon>
        <taxon>Gunneridae</taxon>
        <taxon>Pentapetalae</taxon>
        <taxon>rosids</taxon>
        <taxon>malvids</taxon>
        <taxon>Myrtales</taxon>
        <taxon>Myrtaceae</taxon>
        <taxon>Myrtoideae</taxon>
        <taxon>Eucalypteae</taxon>
        <taxon>Eucalyptus</taxon>
    </lineage>
</organism>
<keyword evidence="1" id="KW-0805">Transcription regulation</keyword>
<keyword evidence="2" id="KW-0238">DNA-binding</keyword>
<feature type="compositionally biased region" description="Polar residues" evidence="5">
    <location>
        <begin position="180"/>
        <end position="192"/>
    </location>
</feature>